<keyword evidence="6 8" id="KW-0408">Iron</keyword>
<keyword evidence="4 8" id="KW-0479">Metal-binding</keyword>
<feature type="binding site" description="axial binding residue" evidence="8">
    <location>
        <position position="83"/>
    </location>
    <ligand>
        <name>heme c</name>
        <dbReference type="ChEBI" id="CHEBI:61717"/>
    </ligand>
    <ligandPart>
        <name>Fe</name>
        <dbReference type="ChEBI" id="CHEBI:18248"/>
    </ligandPart>
</feature>
<dbReference type="InterPro" id="IPR036909">
    <property type="entry name" value="Cyt_c-like_dom_sf"/>
</dbReference>
<feature type="domain" description="Cytochrome c" evidence="10">
    <location>
        <begin position="20"/>
        <end position="104"/>
    </location>
</feature>
<comment type="PTM">
    <text evidence="8">Binds 1 heme c group covalently per subunit.</text>
</comment>
<protein>
    <recommendedName>
        <fullName evidence="1">Cytochrome c-551</fullName>
    </recommendedName>
    <alternativeName>
        <fullName evidence="7">Cytochrome c551</fullName>
    </alternativeName>
</protein>
<evidence type="ECO:0000256" key="6">
    <source>
        <dbReference type="ARBA" id="ARBA00023004"/>
    </source>
</evidence>
<dbReference type="EMBL" id="UGUU01000001">
    <property type="protein sequence ID" value="SUD37535.1"/>
    <property type="molecule type" value="Genomic_DNA"/>
</dbReference>
<evidence type="ECO:0000313" key="11">
    <source>
        <dbReference type="EMBL" id="SUD37535.1"/>
    </source>
</evidence>
<evidence type="ECO:0000259" key="10">
    <source>
        <dbReference type="PROSITE" id="PS51007"/>
    </source>
</evidence>
<evidence type="ECO:0000256" key="1">
    <source>
        <dbReference type="ARBA" id="ARBA00021020"/>
    </source>
</evidence>
<proteinExistence type="predicted"/>
<accession>A0A379IMM3</accession>
<dbReference type="SUPFAM" id="SSF46626">
    <property type="entry name" value="Cytochrome c"/>
    <property type="match status" value="1"/>
</dbReference>
<dbReference type="Gene3D" id="1.10.760.10">
    <property type="entry name" value="Cytochrome c-like domain"/>
    <property type="match status" value="1"/>
</dbReference>
<dbReference type="Proteomes" id="UP000254260">
    <property type="component" value="Unassembled WGS sequence"/>
</dbReference>
<dbReference type="PROSITE" id="PS51007">
    <property type="entry name" value="CYTC"/>
    <property type="match status" value="1"/>
</dbReference>
<sequence>MKKALIPLAALLSLAALSNAHAASGEELFKSKPCGACHSVQAKLVGPALKDVAAKNAGVDGAADVLAGHIKNGSTGVWGAMPMPPNPVTEDEAKTLAEWVLTLK</sequence>
<evidence type="ECO:0000313" key="12">
    <source>
        <dbReference type="Proteomes" id="UP000254260"/>
    </source>
</evidence>
<name>A0A379IMM3_ECTME</name>
<feature type="chain" id="PRO_5016689129" description="Cytochrome c-551" evidence="9">
    <location>
        <begin position="23"/>
        <end position="104"/>
    </location>
</feature>
<reference evidence="11 12" key="1">
    <citation type="submission" date="2018-06" db="EMBL/GenBank/DDBJ databases">
        <authorList>
            <consortium name="Pathogen Informatics"/>
            <person name="Doyle S."/>
        </authorList>
    </citation>
    <scope>NUCLEOTIDE SEQUENCE [LARGE SCALE GENOMIC DNA]</scope>
    <source>
        <strain evidence="11 12">NCTC10899</strain>
    </source>
</reference>
<evidence type="ECO:0000256" key="7">
    <source>
        <dbReference type="ARBA" id="ARBA00031244"/>
    </source>
</evidence>
<evidence type="ECO:0000256" key="5">
    <source>
        <dbReference type="ARBA" id="ARBA00022982"/>
    </source>
</evidence>
<dbReference type="RefSeq" id="WP_115292541.1">
    <property type="nucleotide sequence ID" value="NZ_UGUU01000001.1"/>
</dbReference>
<dbReference type="OrthoDB" id="9814063at2"/>
<dbReference type="GO" id="GO:0009055">
    <property type="term" value="F:electron transfer activity"/>
    <property type="evidence" value="ECO:0007669"/>
    <property type="project" value="InterPro"/>
</dbReference>
<feature type="binding site" description="axial binding residue" evidence="8">
    <location>
        <position position="38"/>
    </location>
    <ligand>
        <name>heme c</name>
        <dbReference type="ChEBI" id="CHEBI:61717"/>
    </ligand>
    <ligandPart>
        <name>Fe</name>
        <dbReference type="ChEBI" id="CHEBI:18248"/>
    </ligandPart>
</feature>
<dbReference type="AlphaFoldDB" id="A0A379IMM3"/>
<dbReference type="GO" id="GO:0020037">
    <property type="term" value="F:heme binding"/>
    <property type="evidence" value="ECO:0007669"/>
    <property type="project" value="InterPro"/>
</dbReference>
<keyword evidence="3 8" id="KW-0349">Heme</keyword>
<feature type="binding site" description="covalent" evidence="8">
    <location>
        <position position="34"/>
    </location>
    <ligand>
        <name>heme c</name>
        <dbReference type="ChEBI" id="CHEBI:61717"/>
    </ligand>
</feature>
<gene>
    <name evidence="11" type="ORF">NCTC10899_00291</name>
</gene>
<keyword evidence="2" id="KW-0813">Transport</keyword>
<dbReference type="PRINTS" id="PR00606">
    <property type="entry name" value="CYTCHROMECID"/>
</dbReference>
<keyword evidence="5" id="KW-0249">Electron transport</keyword>
<dbReference type="InterPro" id="IPR002324">
    <property type="entry name" value="Cyt_c_ID"/>
</dbReference>
<keyword evidence="9" id="KW-0732">Signal</keyword>
<evidence type="ECO:0000256" key="3">
    <source>
        <dbReference type="ARBA" id="ARBA00022617"/>
    </source>
</evidence>
<evidence type="ECO:0000256" key="8">
    <source>
        <dbReference type="PIRSR" id="PIRSR602324-1"/>
    </source>
</evidence>
<evidence type="ECO:0000256" key="4">
    <source>
        <dbReference type="ARBA" id="ARBA00022723"/>
    </source>
</evidence>
<evidence type="ECO:0000256" key="2">
    <source>
        <dbReference type="ARBA" id="ARBA00022448"/>
    </source>
</evidence>
<dbReference type="InterPro" id="IPR009056">
    <property type="entry name" value="Cyt_c-like_dom"/>
</dbReference>
<organism evidence="11 12">
    <name type="scientific">Ectopseudomonas mendocina</name>
    <name type="common">Pseudomonas mendocina</name>
    <dbReference type="NCBI Taxonomy" id="300"/>
    <lineage>
        <taxon>Bacteria</taxon>
        <taxon>Pseudomonadati</taxon>
        <taxon>Pseudomonadota</taxon>
        <taxon>Gammaproteobacteria</taxon>
        <taxon>Pseudomonadales</taxon>
        <taxon>Pseudomonadaceae</taxon>
        <taxon>Ectopseudomonas</taxon>
    </lineage>
</organism>
<evidence type="ECO:0000256" key="9">
    <source>
        <dbReference type="SAM" id="SignalP"/>
    </source>
</evidence>
<dbReference type="GO" id="GO:0005506">
    <property type="term" value="F:iron ion binding"/>
    <property type="evidence" value="ECO:0007669"/>
    <property type="project" value="InterPro"/>
</dbReference>
<dbReference type="Pfam" id="PF00034">
    <property type="entry name" value="Cytochrom_C"/>
    <property type="match status" value="1"/>
</dbReference>
<feature type="signal peptide" evidence="9">
    <location>
        <begin position="1"/>
        <end position="22"/>
    </location>
</feature>